<proteinExistence type="inferred from homology"/>
<dbReference type="GO" id="GO:0006357">
    <property type="term" value="P:regulation of transcription by RNA polymerase II"/>
    <property type="evidence" value="ECO:0007669"/>
    <property type="project" value="InterPro"/>
</dbReference>
<dbReference type="GO" id="GO:0003712">
    <property type="term" value="F:transcription coregulator activity"/>
    <property type="evidence" value="ECO:0007669"/>
    <property type="project" value="InterPro"/>
</dbReference>
<feature type="compositionally biased region" description="Basic and acidic residues" evidence="12">
    <location>
        <begin position="236"/>
        <end position="253"/>
    </location>
</feature>
<dbReference type="InterPro" id="IPR044888">
    <property type="entry name" value="Mediatior_Med7_sf"/>
</dbReference>
<dbReference type="GeneID" id="19112390"/>
<evidence type="ECO:0000256" key="12">
    <source>
        <dbReference type="SAM" id="MobiDB-lite"/>
    </source>
</evidence>
<comment type="subunit">
    <text evidence="3 10">Component of the Mediator complex.</text>
</comment>
<dbReference type="InterPro" id="IPR009244">
    <property type="entry name" value="Mediatior_Med7"/>
</dbReference>
<comment type="function">
    <text evidence="9">Component of the Mediator complex, a coactivator involved in the regulated transcription of nearly all RNA polymerase II-dependent genes. Mediator functions as a bridge to convey information from gene-specific regulatory proteins to the basal RNA polymerase II transcription machinery. Mediator is recruited to promoters by direct interactions with regulatory proteins and serves as a scaffold for the assembly of a functional preinitiation complex with RNA polymerase II and the general transcription factors.</text>
</comment>
<comment type="similarity">
    <text evidence="2 10">Belongs to the Mediator complex subunit 7 family.</text>
</comment>
<keyword evidence="7 10" id="KW-0804">Transcription</keyword>
<feature type="region of interest" description="Disordered" evidence="12">
    <location>
        <begin position="216"/>
        <end position="255"/>
    </location>
</feature>
<evidence type="ECO:0000256" key="6">
    <source>
        <dbReference type="ARBA" id="ARBA00023159"/>
    </source>
</evidence>
<evidence type="ECO:0000256" key="1">
    <source>
        <dbReference type="ARBA" id="ARBA00004123"/>
    </source>
</evidence>
<feature type="compositionally biased region" description="Low complexity" evidence="12">
    <location>
        <begin position="1"/>
        <end position="21"/>
    </location>
</feature>
<dbReference type="PANTHER" id="PTHR21428">
    <property type="entry name" value="MEDIATOR OF RNA POLYMERASE II TRANSCRIPTION SUBUNIT 7"/>
    <property type="match status" value="1"/>
</dbReference>
<evidence type="ECO:0000313" key="13">
    <source>
        <dbReference type="EMBL" id="EMC99619.1"/>
    </source>
</evidence>
<dbReference type="RefSeq" id="XP_007673244.1">
    <property type="nucleotide sequence ID" value="XM_007675054.1"/>
</dbReference>
<keyword evidence="5 10" id="KW-0805">Transcription regulation</keyword>
<evidence type="ECO:0000256" key="11">
    <source>
        <dbReference type="SAM" id="Coils"/>
    </source>
</evidence>
<organism evidence="13 14">
    <name type="scientific">Baudoinia panamericana (strain UAMH 10762)</name>
    <name type="common">Angels' share fungus</name>
    <name type="synonym">Baudoinia compniacensis (strain UAMH 10762)</name>
    <dbReference type="NCBI Taxonomy" id="717646"/>
    <lineage>
        <taxon>Eukaryota</taxon>
        <taxon>Fungi</taxon>
        <taxon>Dikarya</taxon>
        <taxon>Ascomycota</taxon>
        <taxon>Pezizomycotina</taxon>
        <taxon>Dothideomycetes</taxon>
        <taxon>Dothideomycetidae</taxon>
        <taxon>Mycosphaerellales</taxon>
        <taxon>Teratosphaeriaceae</taxon>
        <taxon>Baudoinia</taxon>
    </lineage>
</organism>
<dbReference type="Pfam" id="PF05983">
    <property type="entry name" value="Med7"/>
    <property type="match status" value="1"/>
</dbReference>
<dbReference type="AlphaFoldDB" id="M2NJN2"/>
<evidence type="ECO:0000256" key="7">
    <source>
        <dbReference type="ARBA" id="ARBA00023163"/>
    </source>
</evidence>
<dbReference type="eggNOG" id="KOG0570">
    <property type="taxonomic scope" value="Eukaryota"/>
</dbReference>
<dbReference type="PANTHER" id="PTHR21428:SF11">
    <property type="entry name" value="MEDIATOR OF RNA POLYMERASE II TRANSCRIPTION SUBUNIT 7"/>
    <property type="match status" value="1"/>
</dbReference>
<dbReference type="KEGG" id="bcom:BAUCODRAFT_343204"/>
<dbReference type="Gene3D" id="6.10.140.200">
    <property type="match status" value="1"/>
</dbReference>
<keyword evidence="6 10" id="KW-0010">Activator</keyword>
<sequence>MADQQQGQAQAQAQQQERMQAPFPQPPPFYKHFTPDNLAHLRKLRKEAGVSTHQPDLSTQDQPHHDIDIFSLPTELRYLIPPPPPPTTSDFLAFGLSRSLSAPSQTLAELNIESLLPPGAELNPGPHLISLARSHLATFLLLVGNLSQNPAEGWEATTKDLEVLVANMHEAINRYRPHQARETLIGMMEERVERMREEVERVREAKSKVRELLEVGLSGPSDGGEGGEAMDVDTDAPGRSKTMDTQQEKERRARQMAAWAAIEDVMNSTE</sequence>
<evidence type="ECO:0000256" key="4">
    <source>
        <dbReference type="ARBA" id="ARBA00020631"/>
    </source>
</evidence>
<dbReference type="SUPFAM" id="SSF140718">
    <property type="entry name" value="Mediator hinge subcomplex-like"/>
    <property type="match status" value="1"/>
</dbReference>
<name>M2NJN2_BAUPA</name>
<dbReference type="Proteomes" id="UP000011761">
    <property type="component" value="Unassembled WGS sequence"/>
</dbReference>
<dbReference type="Gene3D" id="6.10.140.1520">
    <property type="match status" value="1"/>
</dbReference>
<dbReference type="EMBL" id="KB445551">
    <property type="protein sequence ID" value="EMC99619.1"/>
    <property type="molecule type" value="Genomic_DNA"/>
</dbReference>
<feature type="region of interest" description="Disordered" evidence="12">
    <location>
        <begin position="1"/>
        <end position="35"/>
    </location>
</feature>
<gene>
    <name evidence="13" type="ORF">BAUCODRAFT_343204</name>
</gene>
<dbReference type="GO" id="GO:0070847">
    <property type="term" value="C:core mediator complex"/>
    <property type="evidence" value="ECO:0007669"/>
    <property type="project" value="TreeGrafter"/>
</dbReference>
<evidence type="ECO:0000256" key="9">
    <source>
        <dbReference type="ARBA" id="ARBA00025687"/>
    </source>
</evidence>
<evidence type="ECO:0000256" key="3">
    <source>
        <dbReference type="ARBA" id="ARBA00011837"/>
    </source>
</evidence>
<evidence type="ECO:0000256" key="10">
    <source>
        <dbReference type="RuleBase" id="RU364060"/>
    </source>
</evidence>
<evidence type="ECO:0000256" key="8">
    <source>
        <dbReference type="ARBA" id="ARBA00023242"/>
    </source>
</evidence>
<reference evidence="13 14" key="1">
    <citation type="journal article" date="2012" name="PLoS Pathog.">
        <title>Diverse lifestyles and strategies of plant pathogenesis encoded in the genomes of eighteen Dothideomycetes fungi.</title>
        <authorList>
            <person name="Ohm R.A."/>
            <person name="Feau N."/>
            <person name="Henrissat B."/>
            <person name="Schoch C.L."/>
            <person name="Horwitz B.A."/>
            <person name="Barry K.W."/>
            <person name="Condon B.J."/>
            <person name="Copeland A.C."/>
            <person name="Dhillon B."/>
            <person name="Glaser F."/>
            <person name="Hesse C.N."/>
            <person name="Kosti I."/>
            <person name="LaButti K."/>
            <person name="Lindquist E.A."/>
            <person name="Lucas S."/>
            <person name="Salamov A.A."/>
            <person name="Bradshaw R.E."/>
            <person name="Ciuffetti L."/>
            <person name="Hamelin R.C."/>
            <person name="Kema G.H.J."/>
            <person name="Lawrence C."/>
            <person name="Scott J.A."/>
            <person name="Spatafora J.W."/>
            <person name="Turgeon B.G."/>
            <person name="de Wit P.J.G.M."/>
            <person name="Zhong S."/>
            <person name="Goodwin S.B."/>
            <person name="Grigoriev I.V."/>
        </authorList>
    </citation>
    <scope>NUCLEOTIDE SEQUENCE [LARGE SCALE GENOMIC DNA]</scope>
    <source>
        <strain evidence="13 14">UAMH 10762</strain>
    </source>
</reference>
<accession>M2NJN2</accession>
<keyword evidence="14" id="KW-1185">Reference proteome</keyword>
<protein>
    <recommendedName>
        <fullName evidence="4 10">Mediator of RNA polymerase II transcription subunit 7</fullName>
    </recommendedName>
</protein>
<dbReference type="InterPro" id="IPR037212">
    <property type="entry name" value="Med7/Med21-like"/>
</dbReference>
<evidence type="ECO:0000313" key="14">
    <source>
        <dbReference type="Proteomes" id="UP000011761"/>
    </source>
</evidence>
<dbReference type="OrthoDB" id="10253553at2759"/>
<evidence type="ECO:0000256" key="5">
    <source>
        <dbReference type="ARBA" id="ARBA00023015"/>
    </source>
</evidence>
<evidence type="ECO:0000256" key="2">
    <source>
        <dbReference type="ARBA" id="ARBA00009994"/>
    </source>
</evidence>
<dbReference type="OMA" id="MMQDHLD"/>
<feature type="coiled-coil region" evidence="11">
    <location>
        <begin position="185"/>
        <end position="215"/>
    </location>
</feature>
<keyword evidence="11" id="KW-0175">Coiled coil</keyword>
<comment type="subcellular location">
    <subcellularLocation>
        <location evidence="1 10">Nucleus</location>
    </subcellularLocation>
</comment>
<keyword evidence="8 10" id="KW-0539">Nucleus</keyword>
<dbReference type="SUPFAM" id="SSF81995">
    <property type="entry name" value="beta-sandwich domain of Sec23/24"/>
    <property type="match status" value="1"/>
</dbReference>
<dbReference type="HOGENOM" id="CLU_065214_0_1_1"/>
<dbReference type="STRING" id="717646.M2NJN2"/>
<dbReference type="GO" id="GO:0016592">
    <property type="term" value="C:mediator complex"/>
    <property type="evidence" value="ECO:0007669"/>
    <property type="project" value="InterPro"/>
</dbReference>